<keyword evidence="1" id="KW-0479">Metal-binding</keyword>
<dbReference type="SMART" id="SM00355">
    <property type="entry name" value="ZnF_C2H2"/>
    <property type="match status" value="4"/>
</dbReference>
<dbReference type="InterPro" id="IPR013087">
    <property type="entry name" value="Znf_C2H2_type"/>
</dbReference>
<dbReference type="EMBL" id="ML977592">
    <property type="protein sequence ID" value="KAF1999927.1"/>
    <property type="molecule type" value="Genomic_DNA"/>
</dbReference>
<dbReference type="AlphaFoldDB" id="A0A6A5WEN6"/>
<accession>A0A6A5WEN6</accession>
<keyword evidence="4" id="KW-1185">Reference proteome</keyword>
<reference evidence="3" key="1">
    <citation type="journal article" date="2020" name="Stud. Mycol.">
        <title>101 Dothideomycetes genomes: a test case for predicting lifestyles and emergence of pathogens.</title>
        <authorList>
            <person name="Haridas S."/>
            <person name="Albert R."/>
            <person name="Binder M."/>
            <person name="Bloem J."/>
            <person name="Labutti K."/>
            <person name="Salamov A."/>
            <person name="Andreopoulos B."/>
            <person name="Baker S."/>
            <person name="Barry K."/>
            <person name="Bills G."/>
            <person name="Bluhm B."/>
            <person name="Cannon C."/>
            <person name="Castanera R."/>
            <person name="Culley D."/>
            <person name="Daum C."/>
            <person name="Ezra D."/>
            <person name="Gonzalez J."/>
            <person name="Henrissat B."/>
            <person name="Kuo A."/>
            <person name="Liang C."/>
            <person name="Lipzen A."/>
            <person name="Lutzoni F."/>
            <person name="Magnuson J."/>
            <person name="Mondo S."/>
            <person name="Nolan M."/>
            <person name="Ohm R."/>
            <person name="Pangilinan J."/>
            <person name="Park H.-J."/>
            <person name="Ramirez L."/>
            <person name="Alfaro M."/>
            <person name="Sun H."/>
            <person name="Tritt A."/>
            <person name="Yoshinaga Y."/>
            <person name="Zwiers L.-H."/>
            <person name="Turgeon B."/>
            <person name="Goodwin S."/>
            <person name="Spatafora J."/>
            <person name="Crous P."/>
            <person name="Grigoriev I."/>
        </authorList>
    </citation>
    <scope>NUCLEOTIDE SEQUENCE</scope>
    <source>
        <strain evidence="3">CBS 123094</strain>
    </source>
</reference>
<evidence type="ECO:0000256" key="1">
    <source>
        <dbReference type="PROSITE-ProRule" id="PRU00042"/>
    </source>
</evidence>
<keyword evidence="1" id="KW-0863">Zinc-finger</keyword>
<sequence length="242" mass="28343">MNIHNPSYPCPVVNCEKAFHRKDKVIPHLLRFHDLDDSTHCPIADCQYRLPLPLDLLQIHAGIHWTSHNVVLVALCEWRFRKFACSITSCKKLCDLKQFTRHLKGHRAAERKASGDAMRALGRDPVTTDLMCPFCSAQFLESQLDVLRFHLQETHLSIANTEAHELYGCCVCPQLTNRRWNSWWDRHKERQNGCSKCKCPPSRLLVDISTVLPYRQQILRLDYNFQYYYYPVFNDIKTTPRT</sequence>
<proteinExistence type="predicted"/>
<dbReference type="Proteomes" id="UP000799779">
    <property type="component" value="Unassembled WGS sequence"/>
</dbReference>
<dbReference type="PROSITE" id="PS00028">
    <property type="entry name" value="ZINC_FINGER_C2H2_1"/>
    <property type="match status" value="1"/>
</dbReference>
<keyword evidence="1" id="KW-0862">Zinc</keyword>
<feature type="domain" description="C2H2-type" evidence="2">
    <location>
        <begin position="8"/>
        <end position="38"/>
    </location>
</feature>
<dbReference type="GO" id="GO:0008270">
    <property type="term" value="F:zinc ion binding"/>
    <property type="evidence" value="ECO:0007669"/>
    <property type="project" value="UniProtKB-KW"/>
</dbReference>
<dbReference type="PROSITE" id="PS50157">
    <property type="entry name" value="ZINC_FINGER_C2H2_2"/>
    <property type="match status" value="1"/>
</dbReference>
<evidence type="ECO:0000313" key="3">
    <source>
        <dbReference type="EMBL" id="KAF1999927.1"/>
    </source>
</evidence>
<protein>
    <recommendedName>
        <fullName evidence="2">C2H2-type domain-containing protein</fullName>
    </recommendedName>
</protein>
<evidence type="ECO:0000259" key="2">
    <source>
        <dbReference type="PROSITE" id="PS50157"/>
    </source>
</evidence>
<evidence type="ECO:0000313" key="4">
    <source>
        <dbReference type="Proteomes" id="UP000799779"/>
    </source>
</evidence>
<name>A0A6A5WEN6_9PLEO</name>
<gene>
    <name evidence="3" type="ORF">P154DRAFT_211647</name>
</gene>
<organism evidence="3 4">
    <name type="scientific">Amniculicola lignicola CBS 123094</name>
    <dbReference type="NCBI Taxonomy" id="1392246"/>
    <lineage>
        <taxon>Eukaryota</taxon>
        <taxon>Fungi</taxon>
        <taxon>Dikarya</taxon>
        <taxon>Ascomycota</taxon>
        <taxon>Pezizomycotina</taxon>
        <taxon>Dothideomycetes</taxon>
        <taxon>Pleosporomycetidae</taxon>
        <taxon>Pleosporales</taxon>
        <taxon>Amniculicolaceae</taxon>
        <taxon>Amniculicola</taxon>
    </lineage>
</organism>